<proteinExistence type="predicted"/>
<dbReference type="Proteomes" id="UP001230188">
    <property type="component" value="Unassembled WGS sequence"/>
</dbReference>
<reference evidence="1" key="1">
    <citation type="submission" date="2023-01" db="EMBL/GenBank/DDBJ databases">
        <title>Metagenome sequencing of chrysophaentin producing Chrysophaeum taylorii.</title>
        <authorList>
            <person name="Davison J."/>
            <person name="Bewley C."/>
        </authorList>
    </citation>
    <scope>NUCLEOTIDE SEQUENCE</scope>
    <source>
        <strain evidence="1">NIES-1699</strain>
    </source>
</reference>
<organism evidence="1 2">
    <name type="scientific">Chrysophaeum taylorii</name>
    <dbReference type="NCBI Taxonomy" id="2483200"/>
    <lineage>
        <taxon>Eukaryota</taxon>
        <taxon>Sar</taxon>
        <taxon>Stramenopiles</taxon>
        <taxon>Ochrophyta</taxon>
        <taxon>Pelagophyceae</taxon>
        <taxon>Pelagomonadales</taxon>
        <taxon>Pelagomonadaceae</taxon>
        <taxon>Chrysophaeum</taxon>
    </lineage>
</organism>
<name>A0AAD7XK07_9STRA</name>
<dbReference type="AlphaFoldDB" id="A0AAD7XK07"/>
<keyword evidence="2" id="KW-1185">Reference proteome</keyword>
<protein>
    <submittedName>
        <fullName evidence="1">Uncharacterized protein</fullName>
    </submittedName>
</protein>
<evidence type="ECO:0000313" key="1">
    <source>
        <dbReference type="EMBL" id="KAJ8601186.1"/>
    </source>
</evidence>
<dbReference type="EMBL" id="JAQMWT010000444">
    <property type="protein sequence ID" value="KAJ8601186.1"/>
    <property type="molecule type" value="Genomic_DNA"/>
</dbReference>
<gene>
    <name evidence="1" type="ORF">CTAYLR_009764</name>
</gene>
<sequence>MATGIDPSSSAQNTNLAVSSIGRACQITPAAKAELSELFRQKFDSWSSTNLPRAGVDTELDGLVRKHGLQRSQASRQLFAYKKTRPDLVNVTFDDDTHKVLDSLFGRLGDVDSVVEVILDGFASSNFCTEEPRLPGCDRPALSMFEACREAVAPHLTKLVRSYVQAIAE</sequence>
<accession>A0AAD7XK07</accession>
<evidence type="ECO:0000313" key="2">
    <source>
        <dbReference type="Proteomes" id="UP001230188"/>
    </source>
</evidence>
<comment type="caution">
    <text evidence="1">The sequence shown here is derived from an EMBL/GenBank/DDBJ whole genome shotgun (WGS) entry which is preliminary data.</text>
</comment>